<evidence type="ECO:0000313" key="7">
    <source>
        <dbReference type="EMBL" id="EIE21531.1"/>
    </source>
</evidence>
<dbReference type="PROSITE" id="PS01359">
    <property type="entry name" value="ZF_PHD_1"/>
    <property type="match status" value="1"/>
</dbReference>
<dbReference type="KEGG" id="csl:COCSUDRAFT_66934"/>
<dbReference type="OrthoDB" id="79252at2759"/>
<evidence type="ECO:0000313" key="8">
    <source>
        <dbReference type="Proteomes" id="UP000007264"/>
    </source>
</evidence>
<feature type="region of interest" description="Disordered" evidence="5">
    <location>
        <begin position="913"/>
        <end position="1017"/>
    </location>
</feature>
<feature type="compositionally biased region" description="Low complexity" evidence="5">
    <location>
        <begin position="277"/>
        <end position="306"/>
    </location>
</feature>
<dbReference type="InterPro" id="IPR019787">
    <property type="entry name" value="Znf_PHD-finger"/>
</dbReference>
<feature type="domain" description="PHD-type" evidence="6">
    <location>
        <begin position="362"/>
        <end position="415"/>
    </location>
</feature>
<feature type="compositionally biased region" description="Basic and acidic residues" evidence="5">
    <location>
        <begin position="472"/>
        <end position="484"/>
    </location>
</feature>
<dbReference type="GeneID" id="17039515"/>
<feature type="compositionally biased region" description="Low complexity" evidence="5">
    <location>
        <begin position="514"/>
        <end position="531"/>
    </location>
</feature>
<feature type="region of interest" description="Disordered" evidence="5">
    <location>
        <begin position="677"/>
        <end position="714"/>
    </location>
</feature>
<dbReference type="GO" id="GO:0008270">
    <property type="term" value="F:zinc ion binding"/>
    <property type="evidence" value="ECO:0007669"/>
    <property type="project" value="UniProtKB-KW"/>
</dbReference>
<gene>
    <name evidence="7" type="ORF">COCSUDRAFT_66934</name>
</gene>
<feature type="compositionally biased region" description="Basic residues" evidence="5">
    <location>
        <begin position="485"/>
        <end position="496"/>
    </location>
</feature>
<reference evidence="7 8" key="1">
    <citation type="journal article" date="2012" name="Genome Biol.">
        <title>The genome of the polar eukaryotic microalga coccomyxa subellipsoidea reveals traits of cold adaptation.</title>
        <authorList>
            <person name="Blanc G."/>
            <person name="Agarkova I."/>
            <person name="Grimwood J."/>
            <person name="Kuo A."/>
            <person name="Brueggeman A."/>
            <person name="Dunigan D."/>
            <person name="Gurnon J."/>
            <person name="Ladunga I."/>
            <person name="Lindquist E."/>
            <person name="Lucas S."/>
            <person name="Pangilinan J."/>
            <person name="Proschold T."/>
            <person name="Salamov A."/>
            <person name="Schmutz J."/>
            <person name="Weeks D."/>
            <person name="Yamada T."/>
            <person name="Claverie J.M."/>
            <person name="Grigoriev I."/>
            <person name="Van Etten J."/>
            <person name="Lomsadze A."/>
            <person name="Borodovsky M."/>
        </authorList>
    </citation>
    <scope>NUCLEOTIDE SEQUENCE [LARGE SCALE GENOMIC DNA]</scope>
    <source>
        <strain evidence="7 8">C-169</strain>
    </source>
</reference>
<feature type="compositionally biased region" description="Basic and acidic residues" evidence="5">
    <location>
        <begin position="861"/>
        <end position="884"/>
    </location>
</feature>
<dbReference type="RefSeq" id="XP_005646075.1">
    <property type="nucleotide sequence ID" value="XM_005646018.1"/>
</dbReference>
<dbReference type="Proteomes" id="UP000007264">
    <property type="component" value="Unassembled WGS sequence"/>
</dbReference>
<feature type="compositionally biased region" description="Polar residues" evidence="5">
    <location>
        <begin position="974"/>
        <end position="997"/>
    </location>
</feature>
<feature type="region of interest" description="Disordered" evidence="5">
    <location>
        <begin position="155"/>
        <end position="347"/>
    </location>
</feature>
<keyword evidence="3" id="KW-0862">Zinc</keyword>
<accession>I0YT12</accession>
<dbReference type="PANTHER" id="PTHR46201">
    <property type="entry name" value="PHD FINGER PROTEIN MALE MEIOCYTE DEATH 1-RELATED"/>
    <property type="match status" value="1"/>
</dbReference>
<feature type="compositionally biased region" description="Low complexity" evidence="5">
    <location>
        <begin position="116"/>
        <end position="126"/>
    </location>
</feature>
<feature type="compositionally biased region" description="Low complexity" evidence="5">
    <location>
        <begin position="688"/>
        <end position="702"/>
    </location>
</feature>
<feature type="compositionally biased region" description="Acidic residues" evidence="5">
    <location>
        <begin position="248"/>
        <end position="264"/>
    </location>
</feature>
<dbReference type="Pfam" id="PF00628">
    <property type="entry name" value="PHD"/>
    <property type="match status" value="1"/>
</dbReference>
<feature type="compositionally biased region" description="Basic and acidic residues" evidence="5">
    <location>
        <begin position="677"/>
        <end position="687"/>
    </location>
</feature>
<comment type="caution">
    <text evidence="7">The sequence shown here is derived from an EMBL/GenBank/DDBJ whole genome shotgun (WGS) entry which is preliminary data.</text>
</comment>
<proteinExistence type="predicted"/>
<feature type="compositionally biased region" description="Basic residues" evidence="5">
    <location>
        <begin position="102"/>
        <end position="115"/>
    </location>
</feature>
<dbReference type="Gene3D" id="3.30.40.10">
    <property type="entry name" value="Zinc/RING finger domain, C3HC4 (zinc finger)"/>
    <property type="match status" value="1"/>
</dbReference>
<protein>
    <recommendedName>
        <fullName evidence="6">PHD-type domain-containing protein</fullName>
    </recommendedName>
</protein>
<dbReference type="AlphaFoldDB" id="I0YT12"/>
<feature type="region of interest" description="Disordered" evidence="5">
    <location>
        <begin position="88"/>
        <end position="134"/>
    </location>
</feature>
<dbReference type="STRING" id="574566.I0YT12"/>
<feature type="compositionally biased region" description="Basic residues" evidence="5">
    <location>
        <begin position="316"/>
        <end position="328"/>
    </location>
</feature>
<dbReference type="InterPro" id="IPR011011">
    <property type="entry name" value="Znf_FYVE_PHD"/>
</dbReference>
<sequence length="1080" mass="113386">MGQQSSQKQHLEVARVQTADGDERVGILLNKKLAPLVLDAISQAAVRLQDTEALPLPLPGPPASTPAALPSVPQPLVLQEIGNVTPRVDSDAAGMLEETKHRKERRKSVTRKRYSKSSAESSKQEATNTAMQLTAEDEERLAKCACWESIELPPIKEGEVKREVAAKAEPQADPEAKTEPRAKAARAGRSKAARQEFASAGETSSESEPGDNPKLSVDELPGSDSEGASAIEQPKRGRKAAGAAADDSSSEEAASDGDDSDCEVIGEAATKSGSKQAEALESASCEASESEPEAALPAKEAACSKASSGEEEPPAKQRRGRRASRQPKGRSQGPAKQAGAADSGSDDVAKVLTNSDISEGWVVKCTCGVTADDGRDMIECDTCKTWQHVKCVLGKKRAKALPPGQEFVCTFCRAADEDAPTSKPAKAAGSDKENADVLSASAVDDSMEAAPEDEEAPEEEARVSTPLKRKKAADGGKDEREAKKGKLGKLARKAARRAALAAREKSAAKRISSARDAGAAAADSDAPAEAATPTKRPRASPAATTALEDGSDGAGSPALGSQGKRLRGRALLSDSDDEDAPVQQQQRERSLAPEPPANAAAAVDKLRETCKQLQADLGRAHKAQEDRVASAVADARRQAEAAIEERIEAAVAERVNGRLMDSMRKARDLGRQKAAEEWSQRLEKQRAESAAALEEARASAAAPNAWKSEKEQLLSAQRELATEKVALEKKLAEAETPASSAAESDAAVAQINCRLEEALAEKQELARALEAAKAAQKDMDAARKEIQGMQASAVADKAAAAQLREEATQQAAAELARERARLAEAEAEKQRAVAAQAAAEAEKEKLASELEQLREKRRLAGIEEESRAEAARAAEVAAAEKARLQSELAEAADARTALEAQLSALAAELQGLRSAAAAAAAGDSAEENGTGTPVRRRSLGGAGPASAPASLQKSAIKGATGLGSKRVSWDPSLWPSNDQVSETPASKQQRPMLQTDASMEEPETPSGHEKPGTQQGVSVDQEQLLAWMRGQKRPVSVDDVAAGLGVAGAHAAGLKRAMDGLLSEFEIYETGVCTGLFQVL</sequence>
<feature type="compositionally biased region" description="Basic and acidic residues" evidence="5">
    <location>
        <begin position="155"/>
        <end position="166"/>
    </location>
</feature>
<feature type="region of interest" description="Disordered" evidence="5">
    <location>
        <begin position="861"/>
        <end position="892"/>
    </location>
</feature>
<dbReference type="PROSITE" id="PS50016">
    <property type="entry name" value="ZF_PHD_2"/>
    <property type="match status" value="1"/>
</dbReference>
<dbReference type="InterPro" id="IPR019786">
    <property type="entry name" value="Zinc_finger_PHD-type_CS"/>
</dbReference>
<evidence type="ECO:0000256" key="2">
    <source>
        <dbReference type="ARBA" id="ARBA00022771"/>
    </source>
</evidence>
<evidence type="ECO:0000256" key="3">
    <source>
        <dbReference type="ARBA" id="ARBA00022833"/>
    </source>
</evidence>
<evidence type="ECO:0000259" key="6">
    <source>
        <dbReference type="PROSITE" id="PS50016"/>
    </source>
</evidence>
<name>I0YT12_COCSC</name>
<dbReference type="PANTHER" id="PTHR46201:SF9">
    <property type="entry name" value="PHD FINGER PROTEIN MALE MEIOCYTE DEATH 1"/>
    <property type="match status" value="1"/>
</dbReference>
<feature type="compositionally biased region" description="Acidic residues" evidence="5">
    <location>
        <begin position="445"/>
        <end position="458"/>
    </location>
</feature>
<evidence type="ECO:0000256" key="1">
    <source>
        <dbReference type="ARBA" id="ARBA00022723"/>
    </source>
</evidence>
<keyword evidence="8" id="KW-1185">Reference proteome</keyword>
<feature type="region of interest" description="Disordered" evidence="5">
    <location>
        <begin position="419"/>
        <end position="602"/>
    </location>
</feature>
<dbReference type="InterPro" id="IPR013083">
    <property type="entry name" value="Znf_RING/FYVE/PHD"/>
</dbReference>
<dbReference type="SUPFAM" id="SSF57903">
    <property type="entry name" value="FYVE/PHD zinc finger"/>
    <property type="match status" value="1"/>
</dbReference>
<dbReference type="InterPro" id="IPR001965">
    <property type="entry name" value="Znf_PHD"/>
</dbReference>
<keyword evidence="1" id="KW-0479">Metal-binding</keyword>
<dbReference type="SMART" id="SM00249">
    <property type="entry name" value="PHD"/>
    <property type="match status" value="1"/>
</dbReference>
<feature type="compositionally biased region" description="Basic residues" evidence="5">
    <location>
        <begin position="183"/>
        <end position="192"/>
    </location>
</feature>
<keyword evidence="2 4" id="KW-0863">Zinc-finger</keyword>
<feature type="compositionally biased region" description="Low complexity" evidence="5">
    <location>
        <begin position="913"/>
        <end position="923"/>
    </location>
</feature>
<dbReference type="EMBL" id="AGSI01000012">
    <property type="protein sequence ID" value="EIE21531.1"/>
    <property type="molecule type" value="Genomic_DNA"/>
</dbReference>
<organism evidence="7 8">
    <name type="scientific">Coccomyxa subellipsoidea (strain C-169)</name>
    <name type="common">Green microalga</name>
    <dbReference type="NCBI Taxonomy" id="574566"/>
    <lineage>
        <taxon>Eukaryota</taxon>
        <taxon>Viridiplantae</taxon>
        <taxon>Chlorophyta</taxon>
        <taxon>core chlorophytes</taxon>
        <taxon>Trebouxiophyceae</taxon>
        <taxon>Trebouxiophyceae incertae sedis</taxon>
        <taxon>Coccomyxaceae</taxon>
        <taxon>Coccomyxa</taxon>
        <taxon>Coccomyxa subellipsoidea</taxon>
    </lineage>
</organism>
<evidence type="ECO:0000256" key="4">
    <source>
        <dbReference type="PROSITE-ProRule" id="PRU00146"/>
    </source>
</evidence>
<evidence type="ECO:0000256" key="5">
    <source>
        <dbReference type="SAM" id="MobiDB-lite"/>
    </source>
</evidence>